<organism evidence="2 3">
    <name type="scientific">Azospirillum argentinense</name>
    <dbReference type="NCBI Taxonomy" id="2970906"/>
    <lineage>
        <taxon>Bacteria</taxon>
        <taxon>Pseudomonadati</taxon>
        <taxon>Pseudomonadota</taxon>
        <taxon>Alphaproteobacteria</taxon>
        <taxon>Rhodospirillales</taxon>
        <taxon>Azospirillaceae</taxon>
        <taxon>Azospirillum</taxon>
    </lineage>
</organism>
<dbReference type="Pfam" id="PF05136">
    <property type="entry name" value="Phage_portal_2"/>
    <property type="match status" value="1"/>
</dbReference>
<dbReference type="EMBL" id="POWG01000068">
    <property type="protein sequence ID" value="PNQ94977.1"/>
    <property type="molecule type" value="Genomic_DNA"/>
</dbReference>
<proteinExistence type="predicted"/>
<dbReference type="GO" id="GO:0019068">
    <property type="term" value="P:virion assembly"/>
    <property type="evidence" value="ECO:0007669"/>
    <property type="project" value="InterPro"/>
</dbReference>
<evidence type="ECO:0000256" key="1">
    <source>
        <dbReference type="SAM" id="MobiDB-lite"/>
    </source>
</evidence>
<reference evidence="2 3" key="1">
    <citation type="submission" date="2018-01" db="EMBL/GenBank/DDBJ databases">
        <title>Whole genome sequence of Azospirillum brasilense REC3 isolated from strawberry roots.</title>
        <authorList>
            <person name="Fontana C.A."/>
            <person name="Salazar S.M."/>
            <person name="Bassi D."/>
            <person name="Puglisi E."/>
            <person name="Lovaisa N.C."/>
            <person name="Toffoli L.M."/>
            <person name="Pedraza R."/>
            <person name="Cocconcelli P.S."/>
        </authorList>
    </citation>
    <scope>NUCLEOTIDE SEQUENCE [LARGE SCALE GENOMIC DNA]</scope>
    <source>
        <strain evidence="2 3">REC3</strain>
        <plasmid evidence="2">p47unnamed</plasmid>
    </source>
</reference>
<protein>
    <submittedName>
        <fullName evidence="2">Phage portal protein</fullName>
    </submittedName>
</protein>
<evidence type="ECO:0000313" key="2">
    <source>
        <dbReference type="EMBL" id="PNQ94977.1"/>
    </source>
</evidence>
<dbReference type="GO" id="GO:0005198">
    <property type="term" value="F:structural molecule activity"/>
    <property type="evidence" value="ECO:0007669"/>
    <property type="project" value="InterPro"/>
</dbReference>
<feature type="region of interest" description="Disordered" evidence="1">
    <location>
        <begin position="461"/>
        <end position="505"/>
    </location>
</feature>
<comment type="caution">
    <text evidence="2">The sequence shown here is derived from an EMBL/GenBank/DDBJ whole genome shotgun (WGS) entry which is preliminary data.</text>
</comment>
<dbReference type="NCBIfam" id="TIGR01539">
    <property type="entry name" value="portal_lambda"/>
    <property type="match status" value="1"/>
</dbReference>
<accession>A0A2K1FR11</accession>
<sequence length="505" mass="55765">MRNAEIRVRVKGTAFYLPVANAPAAPTNEAPAAPAFNGASTGRRLAGWRATGAGPNAIVQASAPELVRRSRDLGRNNPHGRRARTLYRTHIVGTGIVPRSLCPDPAVREAIDALWDRWTDYADADGAYDFYGLQAQAVDEMVEGGESFIRLRTRRPSDGLPVPLQLQVIPTEQVPLGYVTPNGSNPVLQGIERNRLGQRAAYWMHRQHPGDVGLGDSFDLGQLSRVDAADVCHLRLAPAGQLRGLPWLAVVVTVLKHLGDWKDASLLRKQMLTMLVGFVRRAVNGTMDLDDLARAWGNVQAQLGDLPAVALEPGTMQYLEPGEEVEFTNWQETAGADEAFERSALRTVSAGLDLIYEEVSGDWEKTNDRTFRAAFNTLKRTVGMYQHQLVGFQLNRPVWTRFIDLAVASQALIVPPGLTDADLKRFENRPQRWEYLNPKQDIEALGTEIAIGINSRKAIADERGDKIETIDEQRAADQARETRHGLASNHPAPSPDDPDPHQQEQ</sequence>
<dbReference type="RefSeq" id="WP_103041724.1">
    <property type="nucleotide sequence ID" value="NZ_POWG01000068.1"/>
</dbReference>
<keyword evidence="2" id="KW-0614">Plasmid</keyword>
<geneLocation type="plasmid" evidence="2">
    <name>p47unnamed</name>
</geneLocation>
<evidence type="ECO:0000313" key="3">
    <source>
        <dbReference type="Proteomes" id="UP000236268"/>
    </source>
</evidence>
<dbReference type="Proteomes" id="UP000236268">
    <property type="component" value="Unassembled WGS sequence"/>
</dbReference>
<feature type="compositionally biased region" description="Basic and acidic residues" evidence="1">
    <location>
        <begin position="461"/>
        <end position="484"/>
    </location>
</feature>
<name>A0A2K1FR11_9PROT</name>
<gene>
    <name evidence="2" type="ORF">C1S70_31465</name>
</gene>
<dbReference type="InterPro" id="IPR006429">
    <property type="entry name" value="Phage_lambda_portal"/>
</dbReference>
<dbReference type="AlphaFoldDB" id="A0A2K1FR11"/>